<comment type="caution">
    <text evidence="2">The sequence shown here is derived from an EMBL/GenBank/DDBJ whole genome shotgun (WGS) entry which is preliminary data.</text>
</comment>
<evidence type="ECO:0000313" key="3">
    <source>
        <dbReference type="Proteomes" id="UP000789524"/>
    </source>
</evidence>
<dbReference type="InterPro" id="IPR015381">
    <property type="entry name" value="XLF-like_N"/>
</dbReference>
<evidence type="ECO:0000313" key="2">
    <source>
        <dbReference type="EMBL" id="CAG9559667.1"/>
    </source>
</evidence>
<protein>
    <submittedName>
        <fullName evidence="2">(African queen) hypothetical protein</fullName>
    </submittedName>
</protein>
<dbReference type="Pfam" id="PF09302">
    <property type="entry name" value="XLF"/>
    <property type="match status" value="1"/>
</dbReference>
<evidence type="ECO:0000259" key="1">
    <source>
        <dbReference type="Pfam" id="PF09302"/>
    </source>
</evidence>
<reference evidence="2" key="1">
    <citation type="submission" date="2021-09" db="EMBL/GenBank/DDBJ databases">
        <authorList>
            <person name="Martin H S."/>
        </authorList>
    </citation>
    <scope>NUCLEOTIDE SEQUENCE</scope>
</reference>
<dbReference type="GO" id="GO:0006302">
    <property type="term" value="P:double-strand break repair"/>
    <property type="evidence" value="ECO:0007669"/>
    <property type="project" value="InterPro"/>
</dbReference>
<dbReference type="AlphaFoldDB" id="A0A8J2QEK2"/>
<organism evidence="2 3">
    <name type="scientific">Danaus chrysippus</name>
    <name type="common">African queen</name>
    <dbReference type="NCBI Taxonomy" id="151541"/>
    <lineage>
        <taxon>Eukaryota</taxon>
        <taxon>Metazoa</taxon>
        <taxon>Ecdysozoa</taxon>
        <taxon>Arthropoda</taxon>
        <taxon>Hexapoda</taxon>
        <taxon>Insecta</taxon>
        <taxon>Pterygota</taxon>
        <taxon>Neoptera</taxon>
        <taxon>Endopterygota</taxon>
        <taxon>Lepidoptera</taxon>
        <taxon>Glossata</taxon>
        <taxon>Ditrysia</taxon>
        <taxon>Papilionoidea</taxon>
        <taxon>Nymphalidae</taxon>
        <taxon>Danainae</taxon>
        <taxon>Danaini</taxon>
        <taxon>Danaina</taxon>
        <taxon>Danaus</taxon>
        <taxon>Anosia</taxon>
    </lineage>
</organism>
<accession>A0A8J2QEK2</accession>
<dbReference type="OrthoDB" id="2155935at2759"/>
<name>A0A8J2QEK2_9NEOP</name>
<proteinExistence type="predicted"/>
<feature type="domain" description="XLF-like N-terminal" evidence="1">
    <location>
        <begin position="2"/>
        <end position="99"/>
    </location>
</feature>
<sequence>MWTQLEKCPLYHIKLVRERQLHIMVTDYIRIWEAFYSENDLITCLKESNDGLEMDLNELLEKGNKMLTCPNDLESICVLPSNSRLEITMLMLCGFPFNLKILLYEGSPELFFKNVTQPAIRTVDDLRRSEKQLRLTLITKDDEIEQYKKLGGKIKYTAIPAYNDEAHMKKHNAFEENFGDTDISEDLLTKEVSLPSENVIKQEAIDEVVKTEPTTQSTDNTKNENEVATIKAESIKTETKVIKNKKERLQIKRKKLNI</sequence>
<dbReference type="Proteomes" id="UP000789524">
    <property type="component" value="Unassembled WGS sequence"/>
</dbReference>
<keyword evidence="3" id="KW-1185">Reference proteome</keyword>
<gene>
    <name evidence="2" type="ORF">DCHRY22_LOCUS1486</name>
</gene>
<dbReference type="EMBL" id="CAKASE010000044">
    <property type="protein sequence ID" value="CAG9559667.1"/>
    <property type="molecule type" value="Genomic_DNA"/>
</dbReference>
<dbReference type="CDD" id="cd22285">
    <property type="entry name" value="HD_XLF_N"/>
    <property type="match status" value="1"/>
</dbReference>
<dbReference type="GO" id="GO:0005634">
    <property type="term" value="C:nucleus"/>
    <property type="evidence" value="ECO:0007669"/>
    <property type="project" value="InterPro"/>
</dbReference>